<evidence type="ECO:0008006" key="3">
    <source>
        <dbReference type="Google" id="ProtNLM"/>
    </source>
</evidence>
<accession>A0AAW7ZBS7</accession>
<reference evidence="1" key="1">
    <citation type="journal article" date="2023" name="J. Hazard. Mater.">
        <title>Anaerobic biodegradation of pyrene and benzo[a]pyrene by a new sulfate-reducing Desulforamulus aquiferis strain DSA.</title>
        <authorList>
            <person name="Zhang Z."/>
            <person name="Sun J."/>
            <person name="Gong X."/>
            <person name="Wang C."/>
            <person name="Wang H."/>
        </authorList>
    </citation>
    <scope>NUCLEOTIDE SEQUENCE</scope>
    <source>
        <strain evidence="1">DSA</strain>
    </source>
</reference>
<dbReference type="EMBL" id="JARPTC010000006">
    <property type="protein sequence ID" value="MDO7786614.1"/>
    <property type="molecule type" value="Genomic_DNA"/>
</dbReference>
<sequence>MKEIIQLRQEIAKMRLMDLTEEHGYDSSRVKNYRRKIRELKMINGDLEFDKSPVQPKRVTAANKLGVYRRIVTY</sequence>
<proteinExistence type="predicted"/>
<keyword evidence="2" id="KW-1185">Reference proteome</keyword>
<organism evidence="1 2">
    <name type="scientific">Desulforamulus aquiferis</name>
    <dbReference type="NCBI Taxonomy" id="1397668"/>
    <lineage>
        <taxon>Bacteria</taxon>
        <taxon>Bacillati</taxon>
        <taxon>Bacillota</taxon>
        <taxon>Clostridia</taxon>
        <taxon>Eubacteriales</taxon>
        <taxon>Peptococcaceae</taxon>
        <taxon>Desulforamulus</taxon>
    </lineage>
</organism>
<dbReference type="Proteomes" id="UP001172911">
    <property type="component" value="Unassembled WGS sequence"/>
</dbReference>
<evidence type="ECO:0000313" key="2">
    <source>
        <dbReference type="Proteomes" id="UP001172911"/>
    </source>
</evidence>
<protein>
    <recommendedName>
        <fullName evidence="3">50S ribosomal protein L29</fullName>
    </recommendedName>
</protein>
<comment type="caution">
    <text evidence="1">The sequence shown here is derived from an EMBL/GenBank/DDBJ whole genome shotgun (WGS) entry which is preliminary data.</text>
</comment>
<name>A0AAW7ZBS7_9FIRM</name>
<evidence type="ECO:0000313" key="1">
    <source>
        <dbReference type="EMBL" id="MDO7786614.1"/>
    </source>
</evidence>
<gene>
    <name evidence="1" type="ORF">P6N53_05180</name>
</gene>
<dbReference type="RefSeq" id="WP_304541679.1">
    <property type="nucleotide sequence ID" value="NZ_JARPTC010000006.1"/>
</dbReference>
<dbReference type="AlphaFoldDB" id="A0AAW7ZBS7"/>
<reference evidence="1" key="2">
    <citation type="submission" date="2023-03" db="EMBL/GenBank/DDBJ databases">
        <authorList>
            <person name="Zhang Z."/>
        </authorList>
    </citation>
    <scope>NUCLEOTIDE SEQUENCE</scope>
    <source>
        <strain evidence="1">DSA</strain>
    </source>
</reference>